<proteinExistence type="predicted"/>
<sequence length="55" mass="6223">MTPQRDILPSQNRKDISLRETAKRRTKAIRAESPLTQSQEDTQEEACPTPPEGDT</sequence>
<name>A0A392UJD3_9FABA</name>
<dbReference type="EMBL" id="LXQA010820274">
    <property type="protein sequence ID" value="MCI72556.1"/>
    <property type="molecule type" value="Genomic_DNA"/>
</dbReference>
<evidence type="ECO:0000313" key="2">
    <source>
        <dbReference type="EMBL" id="MCI72556.1"/>
    </source>
</evidence>
<dbReference type="AlphaFoldDB" id="A0A392UJD3"/>
<evidence type="ECO:0000313" key="3">
    <source>
        <dbReference type="Proteomes" id="UP000265520"/>
    </source>
</evidence>
<accession>A0A392UJD3</accession>
<evidence type="ECO:0000256" key="1">
    <source>
        <dbReference type="SAM" id="MobiDB-lite"/>
    </source>
</evidence>
<organism evidence="2 3">
    <name type="scientific">Trifolium medium</name>
    <dbReference type="NCBI Taxonomy" id="97028"/>
    <lineage>
        <taxon>Eukaryota</taxon>
        <taxon>Viridiplantae</taxon>
        <taxon>Streptophyta</taxon>
        <taxon>Embryophyta</taxon>
        <taxon>Tracheophyta</taxon>
        <taxon>Spermatophyta</taxon>
        <taxon>Magnoliopsida</taxon>
        <taxon>eudicotyledons</taxon>
        <taxon>Gunneridae</taxon>
        <taxon>Pentapetalae</taxon>
        <taxon>rosids</taxon>
        <taxon>fabids</taxon>
        <taxon>Fabales</taxon>
        <taxon>Fabaceae</taxon>
        <taxon>Papilionoideae</taxon>
        <taxon>50 kb inversion clade</taxon>
        <taxon>NPAAA clade</taxon>
        <taxon>Hologalegina</taxon>
        <taxon>IRL clade</taxon>
        <taxon>Trifolieae</taxon>
        <taxon>Trifolium</taxon>
    </lineage>
</organism>
<dbReference type="Proteomes" id="UP000265520">
    <property type="component" value="Unassembled WGS sequence"/>
</dbReference>
<keyword evidence="3" id="KW-1185">Reference proteome</keyword>
<feature type="compositionally biased region" description="Basic and acidic residues" evidence="1">
    <location>
        <begin position="12"/>
        <end position="23"/>
    </location>
</feature>
<reference evidence="2 3" key="1">
    <citation type="journal article" date="2018" name="Front. Plant Sci.">
        <title>Red Clover (Trifolium pratense) and Zigzag Clover (T. medium) - A Picture of Genomic Similarities and Differences.</title>
        <authorList>
            <person name="Dluhosova J."/>
            <person name="Istvanek J."/>
            <person name="Nedelnik J."/>
            <person name="Repkova J."/>
        </authorList>
    </citation>
    <scope>NUCLEOTIDE SEQUENCE [LARGE SCALE GENOMIC DNA]</scope>
    <source>
        <strain evidence="3">cv. 10/8</strain>
        <tissue evidence="2">Leaf</tissue>
    </source>
</reference>
<protein>
    <submittedName>
        <fullName evidence="2">Uncharacterized protein</fullName>
    </submittedName>
</protein>
<comment type="caution">
    <text evidence="2">The sequence shown here is derived from an EMBL/GenBank/DDBJ whole genome shotgun (WGS) entry which is preliminary data.</text>
</comment>
<feature type="region of interest" description="Disordered" evidence="1">
    <location>
        <begin position="1"/>
        <end position="55"/>
    </location>
</feature>